<evidence type="ECO:0000256" key="1">
    <source>
        <dbReference type="SAM" id="MobiDB-lite"/>
    </source>
</evidence>
<evidence type="ECO:0000313" key="3">
    <source>
        <dbReference type="Proteomes" id="UP000198864"/>
    </source>
</evidence>
<protein>
    <submittedName>
        <fullName evidence="2">Uncharacterized protein</fullName>
    </submittedName>
</protein>
<proteinExistence type="predicted"/>
<feature type="region of interest" description="Disordered" evidence="1">
    <location>
        <begin position="75"/>
        <end position="106"/>
    </location>
</feature>
<gene>
    <name evidence="2" type="ORF">GA0070561_1619</name>
</gene>
<name>A0A1C4V2Y7_9ACTN</name>
<organism evidence="2 3">
    <name type="scientific">Micromonospora saelicesensis</name>
    <dbReference type="NCBI Taxonomy" id="285676"/>
    <lineage>
        <taxon>Bacteria</taxon>
        <taxon>Bacillati</taxon>
        <taxon>Actinomycetota</taxon>
        <taxon>Actinomycetes</taxon>
        <taxon>Micromonosporales</taxon>
        <taxon>Micromonosporaceae</taxon>
        <taxon>Micromonospora</taxon>
    </lineage>
</organism>
<dbReference type="STRING" id="285676.GA0070561_1619"/>
<dbReference type="EMBL" id="FMCR01000001">
    <property type="protein sequence ID" value="SCE78418.1"/>
    <property type="molecule type" value="Genomic_DNA"/>
</dbReference>
<dbReference type="RefSeq" id="WP_141710322.1">
    <property type="nucleotide sequence ID" value="NZ_FMCR01000001.1"/>
</dbReference>
<sequence length="115" mass="12500">MTADKVARAVTAAQEAERAKAEPQPRADRDWLVADAARRYGLGDALAAMIKGDTAAEIQRDARRLTVERSTLLAAEAEAQPEAPRPAPVSGRAPADQSLYDFDPTDVVRQVRQPY</sequence>
<feature type="compositionally biased region" description="Basic and acidic residues" evidence="1">
    <location>
        <begin position="15"/>
        <end position="27"/>
    </location>
</feature>
<feature type="region of interest" description="Disordered" evidence="1">
    <location>
        <begin position="1"/>
        <end position="27"/>
    </location>
</feature>
<dbReference type="Proteomes" id="UP000198864">
    <property type="component" value="Unassembled WGS sequence"/>
</dbReference>
<accession>A0A1C4V2Y7</accession>
<evidence type="ECO:0000313" key="2">
    <source>
        <dbReference type="EMBL" id="SCE78418.1"/>
    </source>
</evidence>
<reference evidence="2 3" key="1">
    <citation type="submission" date="2016-06" db="EMBL/GenBank/DDBJ databases">
        <authorList>
            <person name="Kjaerup R.B."/>
            <person name="Dalgaard T.S."/>
            <person name="Juul-Madsen H.R."/>
        </authorList>
    </citation>
    <scope>NUCLEOTIDE SEQUENCE [LARGE SCALE GENOMIC DNA]</scope>
    <source>
        <strain evidence="2 3">DSM 44871</strain>
    </source>
</reference>
<dbReference type="AlphaFoldDB" id="A0A1C4V2Y7"/>